<dbReference type="EMBL" id="AAHVAQ010000036">
    <property type="protein sequence ID" value="ECA6498136.1"/>
    <property type="molecule type" value="Genomic_DNA"/>
</dbReference>
<protein>
    <submittedName>
        <fullName evidence="2">Uncharacterized protein</fullName>
    </submittedName>
</protein>
<reference evidence="2" key="1">
    <citation type="submission" date="2019-01" db="EMBL/GenBank/DDBJ databases">
        <authorList>
            <person name="Ashton P.M."/>
            <person name="Dallman T."/>
            <person name="Nair S."/>
            <person name="De Pinna E."/>
            <person name="Peters T."/>
            <person name="Grant K."/>
        </authorList>
    </citation>
    <scope>NUCLEOTIDE SEQUENCE</scope>
    <source>
        <strain evidence="1">660437</strain>
        <strain evidence="2">672573</strain>
    </source>
</reference>
<accession>A0A5Y2XHM8</accession>
<gene>
    <name evidence="1" type="ORF">ENF03_22610</name>
    <name evidence="2" type="ORF">EUB96_23290</name>
</gene>
<dbReference type="EMBL" id="AAINPK010000040">
    <property type="protein sequence ID" value="ECG1993919.1"/>
    <property type="molecule type" value="Genomic_DNA"/>
</dbReference>
<evidence type="ECO:0000313" key="1">
    <source>
        <dbReference type="EMBL" id="ECA6498136.1"/>
    </source>
</evidence>
<name>A0A5Y2XHM8_SALEB</name>
<sequence length="101" mass="11182">MNYKTTCGPYTIDLSSADGWARINGAKPETQKITPIGAGGSTNNEPDNIKMEWMVATSLPGRWVGLEYIKRNGKAILNAQWLQASMNAPRQYATYDCIKVK</sequence>
<organism evidence="2">
    <name type="scientific">Salmonella enterica subsp. enterica serovar Java</name>
    <dbReference type="NCBI Taxonomy" id="224729"/>
    <lineage>
        <taxon>Bacteria</taxon>
        <taxon>Pseudomonadati</taxon>
        <taxon>Pseudomonadota</taxon>
        <taxon>Gammaproteobacteria</taxon>
        <taxon>Enterobacterales</taxon>
        <taxon>Enterobacteriaceae</taxon>
        <taxon>Salmonella</taxon>
    </lineage>
</organism>
<proteinExistence type="predicted"/>
<comment type="caution">
    <text evidence="2">The sequence shown here is derived from an EMBL/GenBank/DDBJ whole genome shotgun (WGS) entry which is preliminary data.</text>
</comment>
<dbReference type="AlphaFoldDB" id="A0A5Y2XHM8"/>
<evidence type="ECO:0000313" key="2">
    <source>
        <dbReference type="EMBL" id="ECG1993919.1"/>
    </source>
</evidence>